<dbReference type="Proteomes" id="UP000012960">
    <property type="component" value="Unplaced"/>
</dbReference>
<evidence type="ECO:0000313" key="3">
    <source>
        <dbReference type="Proteomes" id="UP000012960"/>
    </source>
</evidence>
<accession>A0A804J3B5</accession>
<sequence length="143" mass="16162">MVHLNVQYINKNMHSHIGRRNEAVQRGDHGGGVVDERGAPAVAAGGVVDLRRVPVRRRRLLPHRDPSEASQEARSISSLFLLIIPSQMRCSMWHVRQEKQLPLDFCGKHFIGVHNLVSALRIRLLFRDAHSGQMFSRDLEGTS</sequence>
<name>A0A804J3B5_MUSAM</name>
<organism evidence="2 3">
    <name type="scientific">Musa acuminata subsp. malaccensis</name>
    <name type="common">Wild banana</name>
    <name type="synonym">Musa malaccensis</name>
    <dbReference type="NCBI Taxonomy" id="214687"/>
    <lineage>
        <taxon>Eukaryota</taxon>
        <taxon>Viridiplantae</taxon>
        <taxon>Streptophyta</taxon>
        <taxon>Embryophyta</taxon>
        <taxon>Tracheophyta</taxon>
        <taxon>Spermatophyta</taxon>
        <taxon>Magnoliopsida</taxon>
        <taxon>Liliopsida</taxon>
        <taxon>Zingiberales</taxon>
        <taxon>Musaceae</taxon>
        <taxon>Musa</taxon>
    </lineage>
</organism>
<protein>
    <submittedName>
        <fullName evidence="1">(wild Malaysian banana) hypothetical protein</fullName>
    </submittedName>
</protein>
<reference evidence="2" key="2">
    <citation type="submission" date="2021-05" db="UniProtKB">
        <authorList>
            <consortium name="EnsemblPlants"/>
        </authorList>
    </citation>
    <scope>IDENTIFICATION</scope>
    <source>
        <strain evidence="2">subsp. malaccensis</strain>
    </source>
</reference>
<gene>
    <name evidence="1" type="ORF">GSMUA_263740.1</name>
</gene>
<dbReference type="EMBL" id="HG996470">
    <property type="protein sequence ID" value="CAG1838197.1"/>
    <property type="molecule type" value="Genomic_DNA"/>
</dbReference>
<dbReference type="Gramene" id="Ma05_t11440.1">
    <property type="protein sequence ID" value="Ma05_p11440.1"/>
    <property type="gene ID" value="Ma05_g11440"/>
</dbReference>
<dbReference type="EnsemblPlants" id="Ma05_t11440.1">
    <property type="protein sequence ID" value="Ma05_p11440.1"/>
    <property type="gene ID" value="Ma05_g11440"/>
</dbReference>
<evidence type="ECO:0000313" key="1">
    <source>
        <dbReference type="EMBL" id="CAG1838197.1"/>
    </source>
</evidence>
<proteinExistence type="predicted"/>
<evidence type="ECO:0000313" key="2">
    <source>
        <dbReference type="EnsemblPlants" id="Ma05_p11440.1"/>
    </source>
</evidence>
<dbReference type="AlphaFoldDB" id="A0A804J3B5"/>
<dbReference type="InParanoid" id="A0A804J3B5"/>
<reference evidence="1" key="1">
    <citation type="submission" date="2021-03" db="EMBL/GenBank/DDBJ databases">
        <authorList>
            <consortium name="Genoscope - CEA"/>
            <person name="William W."/>
        </authorList>
    </citation>
    <scope>NUCLEOTIDE SEQUENCE</scope>
    <source>
        <strain evidence="1">Doubled-haploid Pahang</strain>
    </source>
</reference>
<keyword evidence="3" id="KW-1185">Reference proteome</keyword>